<comment type="caution">
    <text evidence="1">The sequence shown here is derived from an EMBL/GenBank/DDBJ whole genome shotgun (WGS) entry which is preliminary data.</text>
</comment>
<evidence type="ECO:0000313" key="2">
    <source>
        <dbReference type="Proteomes" id="UP001057402"/>
    </source>
</evidence>
<gene>
    <name evidence="1" type="ORF">MLD38_022423</name>
</gene>
<evidence type="ECO:0000313" key="1">
    <source>
        <dbReference type="EMBL" id="KAI4366561.1"/>
    </source>
</evidence>
<reference evidence="2" key="1">
    <citation type="journal article" date="2023" name="Front. Plant Sci.">
        <title>Chromosomal-level genome assembly of Melastoma candidum provides insights into trichome evolution.</title>
        <authorList>
            <person name="Zhong Y."/>
            <person name="Wu W."/>
            <person name="Sun C."/>
            <person name="Zou P."/>
            <person name="Liu Y."/>
            <person name="Dai S."/>
            <person name="Zhou R."/>
        </authorList>
    </citation>
    <scope>NUCLEOTIDE SEQUENCE [LARGE SCALE GENOMIC DNA]</scope>
</reference>
<name>A0ACB9QJR8_9MYRT</name>
<accession>A0ACB9QJR8</accession>
<sequence length="189" mass="20852">MADVRRSRDAALGRCRKHPWHHQSPGVCSLCLVERLSRLSSSSSYGKKPSYRMARSASSSSPSSVSTYYSSSESSYCPSPSRRPRHGGRLADEARSGPLMLSALFFGGGRDVAGLKKSRSMAVEAVPKVDKAGEDEKKNKKKNGKGKESRGFWSKLLVNRRRKKRRETDDNNKGLKRSGSATVRETVTT</sequence>
<dbReference type="EMBL" id="CM042885">
    <property type="protein sequence ID" value="KAI4366561.1"/>
    <property type="molecule type" value="Genomic_DNA"/>
</dbReference>
<protein>
    <submittedName>
        <fullName evidence="1">Uncharacterized protein</fullName>
    </submittedName>
</protein>
<organism evidence="1 2">
    <name type="scientific">Melastoma candidum</name>
    <dbReference type="NCBI Taxonomy" id="119954"/>
    <lineage>
        <taxon>Eukaryota</taxon>
        <taxon>Viridiplantae</taxon>
        <taxon>Streptophyta</taxon>
        <taxon>Embryophyta</taxon>
        <taxon>Tracheophyta</taxon>
        <taxon>Spermatophyta</taxon>
        <taxon>Magnoliopsida</taxon>
        <taxon>eudicotyledons</taxon>
        <taxon>Gunneridae</taxon>
        <taxon>Pentapetalae</taxon>
        <taxon>rosids</taxon>
        <taxon>malvids</taxon>
        <taxon>Myrtales</taxon>
        <taxon>Melastomataceae</taxon>
        <taxon>Melastomatoideae</taxon>
        <taxon>Melastomateae</taxon>
        <taxon>Melastoma</taxon>
    </lineage>
</organism>
<keyword evidence="2" id="KW-1185">Reference proteome</keyword>
<dbReference type="Proteomes" id="UP001057402">
    <property type="component" value="Chromosome 6"/>
</dbReference>
<proteinExistence type="predicted"/>